<dbReference type="InterPro" id="IPR004843">
    <property type="entry name" value="Calcineurin-like_PHP"/>
</dbReference>
<gene>
    <name evidence="2" type="ORF">XhyaCFBP1156_06525</name>
</gene>
<sequence>MRAELAWTLAGEPMTLLGERALYWPARRRLLIADLHLGKADVFRRAGIGLPSGGTALDLQRLAALLQAQAAQELWILGDVLHGAAPAAAWQRHWHAWRDAHPQLRVAAIAGNHDRALANAGLDIALLGEQVEDGPFALRHDPAPHAYLHVLCGHLHPLAKLPGLRPRWPAFWLRERMTVLPAFSHFTAGVAPVLDAGERLVACVEGAALALSVAAQLSTPI</sequence>
<dbReference type="OrthoDB" id="9795838at2"/>
<comment type="caution">
    <text evidence="2">The sequence shown here is derived from an EMBL/GenBank/DDBJ whole genome shotgun (WGS) entry which is preliminary data.</text>
</comment>
<dbReference type="EMBL" id="MDEG01000004">
    <property type="protein sequence ID" value="PPU98375.1"/>
    <property type="molecule type" value="Genomic_DNA"/>
</dbReference>
<reference evidence="3" key="1">
    <citation type="submission" date="2016-08" db="EMBL/GenBank/DDBJ databases">
        <authorList>
            <person name="Merda D."/>
            <person name="Briand M."/>
            <person name="Taghouti G."/>
            <person name="Carrere S."/>
            <person name="Gouzy J."/>
            <person name="Portier P."/>
            <person name="Jacques M.-A."/>
            <person name="Fischer-Le Saux M."/>
        </authorList>
    </citation>
    <scope>NUCLEOTIDE SEQUENCE [LARGE SCALE GENOMIC DNA]</scope>
    <source>
        <strain evidence="3">CFBP1156</strain>
    </source>
</reference>
<proteinExistence type="predicted"/>
<dbReference type="PANTHER" id="PTHR39323:SF1">
    <property type="entry name" value="BLR1149 PROTEIN"/>
    <property type="match status" value="1"/>
</dbReference>
<dbReference type="InterPro" id="IPR026336">
    <property type="entry name" value="PdeM-like"/>
</dbReference>
<keyword evidence="3" id="KW-1185">Reference proteome</keyword>
<dbReference type="PANTHER" id="PTHR39323">
    <property type="entry name" value="BLR1149 PROTEIN"/>
    <property type="match status" value="1"/>
</dbReference>
<dbReference type="InterPro" id="IPR029052">
    <property type="entry name" value="Metallo-depent_PP-like"/>
</dbReference>
<accession>A0A2S7EYY4</accession>
<evidence type="ECO:0000313" key="3">
    <source>
        <dbReference type="Proteomes" id="UP000238261"/>
    </source>
</evidence>
<evidence type="ECO:0000313" key="2">
    <source>
        <dbReference type="EMBL" id="PPU98375.1"/>
    </source>
</evidence>
<dbReference type="GO" id="GO:0016787">
    <property type="term" value="F:hydrolase activity"/>
    <property type="evidence" value="ECO:0007669"/>
    <property type="project" value="InterPro"/>
</dbReference>
<dbReference type="RefSeq" id="WP_046978731.1">
    <property type="nucleotide sequence ID" value="NZ_CP043476.1"/>
</dbReference>
<name>A0A2S7EYY4_9XANT</name>
<dbReference type="NCBIfam" id="TIGR04123">
    <property type="entry name" value="P_estr_lig_assc"/>
    <property type="match status" value="1"/>
</dbReference>
<protein>
    <submittedName>
        <fullName evidence="2">Phosphoesterase</fullName>
    </submittedName>
</protein>
<dbReference type="InterPro" id="IPR024173">
    <property type="entry name" value="Pesterase_MJ0037-like"/>
</dbReference>
<dbReference type="Gene3D" id="3.60.21.10">
    <property type="match status" value="1"/>
</dbReference>
<organism evidence="2 3">
    <name type="scientific">Xanthomonas hyacinthi</name>
    <dbReference type="NCBI Taxonomy" id="56455"/>
    <lineage>
        <taxon>Bacteria</taxon>
        <taxon>Pseudomonadati</taxon>
        <taxon>Pseudomonadota</taxon>
        <taxon>Gammaproteobacteria</taxon>
        <taxon>Lysobacterales</taxon>
        <taxon>Lysobacteraceae</taxon>
        <taxon>Xanthomonas</taxon>
    </lineage>
</organism>
<evidence type="ECO:0000259" key="1">
    <source>
        <dbReference type="Pfam" id="PF00149"/>
    </source>
</evidence>
<dbReference type="SUPFAM" id="SSF56300">
    <property type="entry name" value="Metallo-dependent phosphatases"/>
    <property type="match status" value="1"/>
</dbReference>
<feature type="domain" description="Calcineurin-like phosphoesterase" evidence="1">
    <location>
        <begin position="30"/>
        <end position="122"/>
    </location>
</feature>
<dbReference type="AlphaFoldDB" id="A0A2S7EYY4"/>
<dbReference type="Pfam" id="PF00149">
    <property type="entry name" value="Metallophos"/>
    <property type="match status" value="1"/>
</dbReference>
<dbReference type="Proteomes" id="UP000238261">
    <property type="component" value="Unassembled WGS sequence"/>
</dbReference>
<dbReference type="PIRSF" id="PIRSF000887">
    <property type="entry name" value="Pesterase_MJ0037"/>
    <property type="match status" value="1"/>
</dbReference>